<dbReference type="EMBL" id="CM056816">
    <property type="protein sequence ID" value="KAJ8633971.1"/>
    <property type="molecule type" value="Genomic_DNA"/>
</dbReference>
<comment type="caution">
    <text evidence="1">The sequence shown here is derived from an EMBL/GenBank/DDBJ whole genome shotgun (WGS) entry which is preliminary data.</text>
</comment>
<gene>
    <name evidence="1" type="ORF">MRB53_027307</name>
</gene>
<keyword evidence="2" id="KW-1185">Reference proteome</keyword>
<proteinExistence type="predicted"/>
<sequence length="419" mass="47222">MGEICSPSSCGSVENVSYPFRLKTDPINCGLQSFELSCESNRTILSSQDSKKFFVDTISYNHRKLRIVDSGLERDNCSSLPRYFLDPGYSLGPFYVPSEIEEITYVNCSGPKESPSYIATAPCFNSSSLPYFYAIIGYMDLTMFRNVDCTIISSASLAAEKTQNLTYTDIHKALLMGFDIYWDQPPPAASCERPFGSARCIIKTILQGIYGFLVEHLPILGRIMIARTSIGMFCLAVLLIYMLWRERLSKDENVKKFVNFGLAKFYPTEESIVSITAARGTLGYMAPELFYRNIGRVSYKSDVYSFGMMLLEIAGRRKNINANAENLSQIYFPSWVYSQLNQGKDIGIQNATPDEEETAKKLIIIALWCIQMKPIDRPSMSRVMEMLEGRLELLQMPPKPFLSPNQVTEEDNIATSNGT</sequence>
<organism evidence="1 2">
    <name type="scientific">Persea americana</name>
    <name type="common">Avocado</name>
    <dbReference type="NCBI Taxonomy" id="3435"/>
    <lineage>
        <taxon>Eukaryota</taxon>
        <taxon>Viridiplantae</taxon>
        <taxon>Streptophyta</taxon>
        <taxon>Embryophyta</taxon>
        <taxon>Tracheophyta</taxon>
        <taxon>Spermatophyta</taxon>
        <taxon>Magnoliopsida</taxon>
        <taxon>Magnoliidae</taxon>
        <taxon>Laurales</taxon>
        <taxon>Lauraceae</taxon>
        <taxon>Persea</taxon>
    </lineage>
</organism>
<protein>
    <submittedName>
        <fullName evidence="1">Uncharacterized protein</fullName>
    </submittedName>
</protein>
<accession>A0ACC2LKI0</accession>
<name>A0ACC2LKI0_PERAE</name>
<reference evidence="1 2" key="1">
    <citation type="journal article" date="2022" name="Hortic Res">
        <title>A haplotype resolved chromosomal level avocado genome allows analysis of novel avocado genes.</title>
        <authorList>
            <person name="Nath O."/>
            <person name="Fletcher S.J."/>
            <person name="Hayward A."/>
            <person name="Shaw L.M."/>
            <person name="Masouleh A.K."/>
            <person name="Furtado A."/>
            <person name="Henry R.J."/>
            <person name="Mitter N."/>
        </authorList>
    </citation>
    <scope>NUCLEOTIDE SEQUENCE [LARGE SCALE GENOMIC DNA]</scope>
    <source>
        <strain evidence="2">cv. Hass</strain>
    </source>
</reference>
<evidence type="ECO:0000313" key="1">
    <source>
        <dbReference type="EMBL" id="KAJ8633971.1"/>
    </source>
</evidence>
<dbReference type="Proteomes" id="UP001234297">
    <property type="component" value="Chromosome 8"/>
</dbReference>
<evidence type="ECO:0000313" key="2">
    <source>
        <dbReference type="Proteomes" id="UP001234297"/>
    </source>
</evidence>